<gene>
    <name evidence="1" type="ORF">CAAN4_A04082</name>
</gene>
<evidence type="ECO:0000313" key="1">
    <source>
        <dbReference type="EMBL" id="CAK7892700.1"/>
    </source>
</evidence>
<dbReference type="EMBL" id="OZ004253">
    <property type="protein sequence ID" value="CAK7892700.1"/>
    <property type="molecule type" value="Genomic_DNA"/>
</dbReference>
<accession>A0ABP0E5L5</accession>
<evidence type="ECO:0008006" key="3">
    <source>
        <dbReference type="Google" id="ProtNLM"/>
    </source>
</evidence>
<keyword evidence="2" id="KW-1185">Reference proteome</keyword>
<proteinExistence type="predicted"/>
<organism evidence="1 2">
    <name type="scientific">[Candida] anglica</name>
    <dbReference type="NCBI Taxonomy" id="148631"/>
    <lineage>
        <taxon>Eukaryota</taxon>
        <taxon>Fungi</taxon>
        <taxon>Dikarya</taxon>
        <taxon>Ascomycota</taxon>
        <taxon>Saccharomycotina</taxon>
        <taxon>Pichiomycetes</taxon>
        <taxon>Debaryomycetaceae</taxon>
        <taxon>Kurtzmaniella</taxon>
    </lineage>
</organism>
<protein>
    <recommendedName>
        <fullName evidence="3">Cullin N-terminal domain-containing protein</fullName>
    </recommendedName>
</protein>
<name>A0ABP0E5L5_9ASCO</name>
<sequence>MITVQEPVRVSLLWDLNKNKQPQQLQPSHTSVVAVETPKSTYSSTSFPMSSDLSLRDSPKSIRIGLRNAVASFQRLSNINDHYMKSTDSLESSDYEDVMEDEIDEDEDLEHETQLEAKLPGHSLLKPSKTPNSLLPLVQRRLQRLIEERFSIPSTTAFKSCIVNLVLQDFESDDLGTIYNKLFRKEGKERVLHIIENTFMEKYPSEQLDKFYDELYLSISGANDCLDIERPNFYHDYAAIWLLDREGFKDYNYNCFVEYVEEQYHQQLESDDLTNDDLILHEYVSQGFLMNVEKFYYYFNRNIKPGKVVAKRRGSISNSNGIDPRNNSIGNIMKGKMSKIVKSTDDAEAVIETIKERIRPEQNLRFESMSVVLDYSPEEPPIYVNYDKECIEW</sequence>
<evidence type="ECO:0000313" key="2">
    <source>
        <dbReference type="Proteomes" id="UP001497600"/>
    </source>
</evidence>
<reference evidence="1 2" key="1">
    <citation type="submission" date="2024-01" db="EMBL/GenBank/DDBJ databases">
        <authorList>
            <consortium name="Genoscope - CEA"/>
            <person name="William W."/>
        </authorList>
    </citation>
    <scope>NUCLEOTIDE SEQUENCE [LARGE SCALE GENOMIC DNA]</scope>
    <source>
        <strain evidence="1 2">29B2s-10</strain>
    </source>
</reference>
<dbReference type="Proteomes" id="UP001497600">
    <property type="component" value="Chromosome A"/>
</dbReference>